<gene>
    <name evidence="2" type="ORF">DAPPUDRAFT_318948</name>
</gene>
<protein>
    <submittedName>
        <fullName evidence="2">Uncharacterized protein</fullName>
    </submittedName>
</protein>
<proteinExistence type="predicted"/>
<name>E9GK79_DAPPU</name>
<dbReference type="AlphaFoldDB" id="E9GK79"/>
<dbReference type="Proteomes" id="UP000000305">
    <property type="component" value="Unassembled WGS sequence"/>
</dbReference>
<dbReference type="HOGENOM" id="CLU_2212553_0_0_1"/>
<keyword evidence="3" id="KW-1185">Reference proteome</keyword>
<accession>E9GK79</accession>
<evidence type="ECO:0000313" key="2">
    <source>
        <dbReference type="EMBL" id="EFX79943.1"/>
    </source>
</evidence>
<dbReference type="InParanoid" id="E9GK79"/>
<reference evidence="2 3" key="1">
    <citation type="journal article" date="2011" name="Science">
        <title>The ecoresponsive genome of Daphnia pulex.</title>
        <authorList>
            <person name="Colbourne J.K."/>
            <person name="Pfrender M.E."/>
            <person name="Gilbert D."/>
            <person name="Thomas W.K."/>
            <person name="Tucker A."/>
            <person name="Oakley T.H."/>
            <person name="Tokishita S."/>
            <person name="Aerts A."/>
            <person name="Arnold G.J."/>
            <person name="Basu M.K."/>
            <person name="Bauer D.J."/>
            <person name="Caceres C.E."/>
            <person name="Carmel L."/>
            <person name="Casola C."/>
            <person name="Choi J.H."/>
            <person name="Detter J.C."/>
            <person name="Dong Q."/>
            <person name="Dusheyko S."/>
            <person name="Eads B.D."/>
            <person name="Frohlich T."/>
            <person name="Geiler-Samerotte K.A."/>
            <person name="Gerlach D."/>
            <person name="Hatcher P."/>
            <person name="Jogdeo S."/>
            <person name="Krijgsveld J."/>
            <person name="Kriventseva E.V."/>
            <person name="Kultz D."/>
            <person name="Laforsch C."/>
            <person name="Lindquist E."/>
            <person name="Lopez J."/>
            <person name="Manak J.R."/>
            <person name="Muller J."/>
            <person name="Pangilinan J."/>
            <person name="Patwardhan R.P."/>
            <person name="Pitluck S."/>
            <person name="Pritham E.J."/>
            <person name="Rechtsteiner A."/>
            <person name="Rho M."/>
            <person name="Rogozin I.B."/>
            <person name="Sakarya O."/>
            <person name="Salamov A."/>
            <person name="Schaack S."/>
            <person name="Shapiro H."/>
            <person name="Shiga Y."/>
            <person name="Skalitzky C."/>
            <person name="Smith Z."/>
            <person name="Souvorov A."/>
            <person name="Sung W."/>
            <person name="Tang Z."/>
            <person name="Tsuchiya D."/>
            <person name="Tu H."/>
            <person name="Vos H."/>
            <person name="Wang M."/>
            <person name="Wolf Y.I."/>
            <person name="Yamagata H."/>
            <person name="Yamada T."/>
            <person name="Ye Y."/>
            <person name="Shaw J.R."/>
            <person name="Andrews J."/>
            <person name="Crease T.J."/>
            <person name="Tang H."/>
            <person name="Lucas S.M."/>
            <person name="Robertson H.M."/>
            <person name="Bork P."/>
            <person name="Koonin E.V."/>
            <person name="Zdobnov E.M."/>
            <person name="Grigoriev I.V."/>
            <person name="Lynch M."/>
            <person name="Boore J.L."/>
        </authorList>
    </citation>
    <scope>NUCLEOTIDE SEQUENCE [LARGE SCALE GENOMIC DNA]</scope>
</reference>
<dbReference type="KEGG" id="dpx:DAPPUDRAFT_318948"/>
<evidence type="ECO:0000313" key="3">
    <source>
        <dbReference type="Proteomes" id="UP000000305"/>
    </source>
</evidence>
<feature type="region of interest" description="Disordered" evidence="1">
    <location>
        <begin position="76"/>
        <end position="107"/>
    </location>
</feature>
<dbReference type="EMBL" id="GL732549">
    <property type="protein sequence ID" value="EFX79943.1"/>
    <property type="molecule type" value="Genomic_DNA"/>
</dbReference>
<sequence>MSSDFWNQETEAEKLARQDKLDQLSRQEVVRGRETVDERIDRAISDRFRHQVNVFDKIEQEGRVEYSEFVADYRATENEDETAARREENRLRTDLRQELEEQRKQED</sequence>
<evidence type="ECO:0000256" key="1">
    <source>
        <dbReference type="SAM" id="MobiDB-lite"/>
    </source>
</evidence>
<organism evidence="2 3">
    <name type="scientific">Daphnia pulex</name>
    <name type="common">Water flea</name>
    <dbReference type="NCBI Taxonomy" id="6669"/>
    <lineage>
        <taxon>Eukaryota</taxon>
        <taxon>Metazoa</taxon>
        <taxon>Ecdysozoa</taxon>
        <taxon>Arthropoda</taxon>
        <taxon>Crustacea</taxon>
        <taxon>Branchiopoda</taxon>
        <taxon>Diplostraca</taxon>
        <taxon>Cladocera</taxon>
        <taxon>Anomopoda</taxon>
        <taxon>Daphniidae</taxon>
        <taxon>Daphnia</taxon>
    </lineage>
</organism>